<evidence type="ECO:0000256" key="2">
    <source>
        <dbReference type="SAM" id="MobiDB-lite"/>
    </source>
</evidence>
<protein>
    <recommendedName>
        <fullName evidence="6">Eukaryotic mitochondrial regulator protein-domain-containing protein</fullName>
    </recommendedName>
</protein>
<keyword evidence="3" id="KW-1133">Transmembrane helix</keyword>
<dbReference type="EMBL" id="WNKQ01000011">
    <property type="protein sequence ID" value="KAF5848284.1"/>
    <property type="molecule type" value="Genomic_DNA"/>
</dbReference>
<dbReference type="GO" id="GO:0032543">
    <property type="term" value="P:mitochondrial translation"/>
    <property type="evidence" value="ECO:0007669"/>
    <property type="project" value="TreeGrafter"/>
</dbReference>
<dbReference type="GO" id="GO:0003735">
    <property type="term" value="F:structural constituent of ribosome"/>
    <property type="evidence" value="ECO:0007669"/>
    <property type="project" value="TreeGrafter"/>
</dbReference>
<gene>
    <name evidence="4" type="ORF">GGP41_005680</name>
</gene>
<accession>A0A8H5ZHF1</accession>
<feature type="compositionally biased region" description="Basic and acidic residues" evidence="2">
    <location>
        <begin position="417"/>
        <end position="436"/>
    </location>
</feature>
<evidence type="ECO:0000256" key="1">
    <source>
        <dbReference type="SAM" id="Coils"/>
    </source>
</evidence>
<dbReference type="Pfam" id="PF12298">
    <property type="entry name" value="Bot1p"/>
    <property type="match status" value="1"/>
</dbReference>
<reference evidence="4" key="1">
    <citation type="submission" date="2019-11" db="EMBL/GenBank/DDBJ databases">
        <title>Bipolaris sorokiniana Genome sequencing.</title>
        <authorList>
            <person name="Wang H."/>
        </authorList>
    </citation>
    <scope>NUCLEOTIDE SEQUENCE</scope>
</reference>
<organism evidence="4 5">
    <name type="scientific">Cochliobolus sativus</name>
    <name type="common">Common root rot and spot blotch fungus</name>
    <name type="synonym">Bipolaris sorokiniana</name>
    <dbReference type="NCBI Taxonomy" id="45130"/>
    <lineage>
        <taxon>Eukaryota</taxon>
        <taxon>Fungi</taxon>
        <taxon>Dikarya</taxon>
        <taxon>Ascomycota</taxon>
        <taxon>Pezizomycotina</taxon>
        <taxon>Dothideomycetes</taxon>
        <taxon>Pleosporomycetidae</taxon>
        <taxon>Pleosporales</taxon>
        <taxon>Pleosporineae</taxon>
        <taxon>Pleosporaceae</taxon>
        <taxon>Bipolaris</taxon>
    </lineage>
</organism>
<feature type="transmembrane region" description="Helical" evidence="3">
    <location>
        <begin position="89"/>
        <end position="112"/>
    </location>
</feature>
<feature type="coiled-coil region" evidence="1">
    <location>
        <begin position="612"/>
        <end position="641"/>
    </location>
</feature>
<proteinExistence type="predicted"/>
<feature type="region of interest" description="Disordered" evidence="2">
    <location>
        <begin position="374"/>
        <end position="446"/>
    </location>
</feature>
<name>A0A8H5ZHF1_COCSA</name>
<evidence type="ECO:0000256" key="3">
    <source>
        <dbReference type="SAM" id="Phobius"/>
    </source>
</evidence>
<dbReference type="PANTHER" id="PTHR28158">
    <property type="entry name" value="37S RIBOSOMAL PROTEIN S35, MITOCHONDRIAL"/>
    <property type="match status" value="1"/>
</dbReference>
<dbReference type="AlphaFoldDB" id="A0A8H5ZHF1"/>
<keyword evidence="3" id="KW-0812">Transmembrane</keyword>
<comment type="caution">
    <text evidence="4">The sequence shown here is derived from an EMBL/GenBank/DDBJ whole genome shotgun (WGS) entry which is preliminary data.</text>
</comment>
<dbReference type="InterPro" id="IPR021036">
    <property type="entry name" value="Ribosomal_mS45"/>
</dbReference>
<sequence length="695" mass="77225">MGTGAESPGLSCPLDVDLFPAYSDDSPLCDCSFGIPMEFGESFYLFSDFFLFPPYARSLGLHLSRVFLLSFSQESRIAWAFLCSCCERIFGVFSMLFVSYSFAAHLLLVLIVRRDQVLTGIGFPWAISRTCRCRCLCMESTWISLRLFLLVFLGAHLHDRCACSATRIDSLAFTFRSCSPRSGFCSVCNGLVILNTLLNANVELGMETKCRSPKATLCMDAKTLATNSDLLRISCKLTITSHSAASLPIIPIRLFPSSSPLVILFAHANAVASARPNMPPRLQASKFSAPAFPQISSCPVARPHTSSLPVRSSRQFSQTPCAQVTLRRRKFYEWLNGPGRQLKEPIPDSTNYLGAYDKYGNLVRAGPGWRKDGAAKAATATKTDTSNAESQADKPAEEKTPEAQENLDELEAAIRSSDAESKEMSKKGEEADDGKLPPETAEDLRPFPLNQYFRSQPVLSEDLREAIYNRVKKEGATVSLASVEFGVSNERVGAVVRLKQMEKEWVAQGKKLALPYSKAVLSMLPTTPFIDPSLPQNKGKRPVTHEPINDLIVHPATRQQLFVPVAESRRFTRVDAGKAFDNNLLPADARIPHPELVQAERELEAGLGFEERRKLAEERLEKQQEQKKKEERKKEAELRALKVVPQRRWDFVIQDVSVEAAGRHGRGAAAAGWRYGVPHQDRKRGIPKIPTRVEA</sequence>
<keyword evidence="1" id="KW-0175">Coiled coil</keyword>
<dbReference type="GO" id="GO:0005763">
    <property type="term" value="C:mitochondrial small ribosomal subunit"/>
    <property type="evidence" value="ECO:0007669"/>
    <property type="project" value="TreeGrafter"/>
</dbReference>
<evidence type="ECO:0000313" key="5">
    <source>
        <dbReference type="Proteomes" id="UP000624244"/>
    </source>
</evidence>
<dbReference type="Proteomes" id="UP000624244">
    <property type="component" value="Unassembled WGS sequence"/>
</dbReference>
<keyword evidence="3" id="KW-0472">Membrane</keyword>
<evidence type="ECO:0000313" key="4">
    <source>
        <dbReference type="EMBL" id="KAF5848284.1"/>
    </source>
</evidence>
<feature type="compositionally biased region" description="Basic and acidic residues" evidence="2">
    <location>
        <begin position="391"/>
        <end position="402"/>
    </location>
</feature>
<dbReference type="PANTHER" id="PTHR28158:SF1">
    <property type="entry name" value="SMALL RIBOSOMAL SUBUNIT PROTEIN MS45"/>
    <property type="match status" value="1"/>
</dbReference>
<evidence type="ECO:0008006" key="6">
    <source>
        <dbReference type="Google" id="ProtNLM"/>
    </source>
</evidence>